<reference evidence="1" key="1">
    <citation type="submission" date="2022-12" db="EMBL/GenBank/DDBJ databases">
        <title>Draft Genome Sequences of Bacillus licheniformis and Bacillus paralicheniformis strains isolated from Irish skim milk powders.</title>
        <authorList>
            <person name="Lourenco A."/>
            <person name="Li F."/>
            <person name="Geraldine D."/>
            <person name="Tobin J.T."/>
            <person name="Butler F."/>
            <person name="Jordan K."/>
            <person name="Obrien T."/>
        </authorList>
    </citation>
    <scope>NUCLEOTIDE SEQUENCE</scope>
    <source>
        <strain evidence="1">3370</strain>
    </source>
</reference>
<gene>
    <name evidence="1" type="ORF">PVN32_26335</name>
    <name evidence="2" type="ORF">PVN32_26340</name>
</gene>
<sequence>MKWTIHQLNQMPKKDFEFDETVDLSELSQSSEIRSISPVRVKGRAEFRSKQAAFDFTISGEMILPCSRTLVDVRYPFSISTKEL</sequence>
<dbReference type="RefSeq" id="WP_423220861.1">
    <property type="nucleotide sequence ID" value="NZ_JARAFO010000612.1"/>
</dbReference>
<evidence type="ECO:0000313" key="2">
    <source>
        <dbReference type="EMBL" id="MDE1455616.1"/>
    </source>
</evidence>
<dbReference type="Proteomes" id="UP001216709">
    <property type="component" value="Unassembled WGS sequence"/>
</dbReference>
<dbReference type="AlphaFoldDB" id="A0AAW6KJ19"/>
<comment type="caution">
    <text evidence="1">The sequence shown here is derived from an EMBL/GenBank/DDBJ whole genome shotgun (WGS) entry which is preliminary data.</text>
</comment>
<proteinExistence type="predicted"/>
<dbReference type="EMBL" id="JARAFO010000613">
    <property type="protein sequence ID" value="MDE1455616.1"/>
    <property type="molecule type" value="Genomic_DNA"/>
</dbReference>
<feature type="non-terminal residue" evidence="1">
    <location>
        <position position="84"/>
    </location>
</feature>
<evidence type="ECO:0000313" key="1">
    <source>
        <dbReference type="EMBL" id="MDE1455615.1"/>
    </source>
</evidence>
<evidence type="ECO:0000313" key="3">
    <source>
        <dbReference type="Proteomes" id="UP001216709"/>
    </source>
</evidence>
<accession>A0AAW6KJ19</accession>
<organism evidence="1 3">
    <name type="scientific">Bacillus paralicheniformis</name>
    <dbReference type="NCBI Taxonomy" id="1648923"/>
    <lineage>
        <taxon>Bacteria</taxon>
        <taxon>Bacillati</taxon>
        <taxon>Bacillota</taxon>
        <taxon>Bacilli</taxon>
        <taxon>Bacillales</taxon>
        <taxon>Bacillaceae</taxon>
        <taxon>Bacillus</taxon>
    </lineage>
</organism>
<protein>
    <submittedName>
        <fullName evidence="1">DUF177 domain-containing protein</fullName>
    </submittedName>
</protein>
<name>A0AAW6KJ19_9BACI</name>
<dbReference type="EMBL" id="JARAFO010000612">
    <property type="protein sequence ID" value="MDE1455615.1"/>
    <property type="molecule type" value="Genomic_DNA"/>
</dbReference>